<dbReference type="eggNOG" id="ENOG502RVGM">
    <property type="taxonomic scope" value="Eukaryota"/>
</dbReference>
<dbReference type="FunCoup" id="A3LQM1">
    <property type="interactions" value="34"/>
</dbReference>
<accession>A3LQM1</accession>
<dbReference type="EMBL" id="CP000496">
    <property type="protein sequence ID" value="ABN65226.2"/>
    <property type="molecule type" value="Genomic_DNA"/>
</dbReference>
<keyword evidence="2" id="KW-1185">Reference proteome</keyword>
<dbReference type="HOGENOM" id="CLU_042082_0_0_1"/>
<dbReference type="OMA" id="WGSDGCL"/>
<gene>
    <name evidence="1" type="ORF">PICST_54878</name>
</gene>
<name>A3LQM1_PICST</name>
<dbReference type="RefSeq" id="XP_001383255.2">
    <property type="nucleotide sequence ID" value="XM_001383218.1"/>
</dbReference>
<sequence>MADLETVLITVAAALAINYLYNQYIHATKDVNELYLNEQSTVDSTRLANESAIYKSNKIAYANGLRIGLDIRYDHYKLRHGNLCDVWEIITKYASKSRGSGITIDNEFQPIIQLNYKISQFSRYLTSNKVKVVRINLNRFIDNFDILIAVISAMVNQITIELYDDHANLQDTDEGLFIRPPEVHSTLNEFVNEYTYEKDKGIALKITRKLNSSVLSTVEFTQLNIISSLASTIKHLPLSKEINHDDKIVVVQSSKRSNDAITNQLNKILLSFITTAQLVVLTENSSLSWNNILSHEPTILALNEKELQDLSLEKLKSGLNLNWYKKFVANQTLVYVNNGITNPRIFSPAQLNEFRCYLSSRLVMEFGYYNIIGPIILTDFYDYRYFSIASVKSWGCISQSLELKLTEVSDKSEGKLSVRGYSIGKSTNKVVNRSDQIEQNKNIMKANDGFMPLINVRGRWGNDGCLYIV</sequence>
<proteinExistence type="predicted"/>
<evidence type="ECO:0000313" key="2">
    <source>
        <dbReference type="Proteomes" id="UP000002258"/>
    </source>
</evidence>
<protein>
    <submittedName>
        <fullName evidence="1">Uncharacterized protein</fullName>
    </submittedName>
</protein>
<evidence type="ECO:0000313" key="1">
    <source>
        <dbReference type="EMBL" id="ABN65226.2"/>
    </source>
</evidence>
<organism evidence="1 2">
    <name type="scientific">Scheffersomyces stipitis (strain ATCC 58785 / CBS 6054 / NBRC 10063 / NRRL Y-11545)</name>
    <name type="common">Yeast</name>
    <name type="synonym">Pichia stipitis</name>
    <dbReference type="NCBI Taxonomy" id="322104"/>
    <lineage>
        <taxon>Eukaryota</taxon>
        <taxon>Fungi</taxon>
        <taxon>Dikarya</taxon>
        <taxon>Ascomycota</taxon>
        <taxon>Saccharomycotina</taxon>
        <taxon>Pichiomycetes</taxon>
        <taxon>Debaryomycetaceae</taxon>
        <taxon>Scheffersomyces</taxon>
    </lineage>
</organism>
<dbReference type="STRING" id="322104.A3LQM1"/>
<dbReference type="Proteomes" id="UP000002258">
    <property type="component" value="Chromosome 2"/>
</dbReference>
<reference evidence="1 2" key="1">
    <citation type="journal article" date="2007" name="Nat. Biotechnol.">
        <title>Genome sequence of the lignocellulose-bioconverting and xylose-fermenting yeast Pichia stipitis.</title>
        <authorList>
            <person name="Jeffries T.W."/>
            <person name="Grigoriev I.V."/>
            <person name="Grimwood J."/>
            <person name="Laplaza J.M."/>
            <person name="Aerts A."/>
            <person name="Salamov A."/>
            <person name="Schmutz J."/>
            <person name="Lindquist E."/>
            <person name="Dehal P."/>
            <person name="Shapiro H."/>
            <person name="Jin Y.S."/>
            <person name="Passoth V."/>
            <person name="Richardson P.M."/>
        </authorList>
    </citation>
    <scope>NUCLEOTIDE SEQUENCE [LARGE SCALE GENOMIC DNA]</scope>
    <source>
        <strain evidence="2">ATCC 58785 / CBS 6054 / NBRC 10063 / NRRL Y-11545</strain>
    </source>
</reference>
<dbReference type="OrthoDB" id="4138492at2759"/>
<dbReference type="GeneID" id="4837543"/>
<dbReference type="InParanoid" id="A3LQM1"/>
<dbReference type="AlphaFoldDB" id="A3LQM1"/>
<dbReference type="KEGG" id="pic:PICST_54878"/>